<evidence type="ECO:0000256" key="2">
    <source>
        <dbReference type="ARBA" id="ARBA00000711"/>
    </source>
</evidence>
<sequence length="126" mass="14147">MELIIGGAFQGKSAYAREKYRERKWVSGDTAKEEDVLQAGGILAFQKYIRRELEDGRDVTRLAEKLARENPDVVIVCDEVGYGVVPIDAFERRYREAVGRVCIKLAAKSRRVTRVLCGIGTVIKDA</sequence>
<dbReference type="InterPro" id="IPR027417">
    <property type="entry name" value="P-loop_NTPase"/>
</dbReference>
<keyword evidence="14" id="KW-0067">ATP-binding</keyword>
<evidence type="ECO:0000256" key="16">
    <source>
        <dbReference type="ARBA" id="ARBA00029570"/>
    </source>
</evidence>
<comment type="similarity">
    <text evidence="7">Belongs to the CobU/CobP family.</text>
</comment>
<reference evidence="18" key="1">
    <citation type="journal article" date="2021" name="PeerJ">
        <title>Extensive microbial diversity within the chicken gut microbiome revealed by metagenomics and culture.</title>
        <authorList>
            <person name="Gilroy R."/>
            <person name="Ravi A."/>
            <person name="Getino M."/>
            <person name="Pursley I."/>
            <person name="Horton D.L."/>
            <person name="Alikhan N.F."/>
            <person name="Baker D."/>
            <person name="Gharbi K."/>
            <person name="Hall N."/>
            <person name="Watson M."/>
            <person name="Adriaenssens E.M."/>
            <person name="Foster-Nyarko E."/>
            <person name="Jarju S."/>
            <person name="Secka A."/>
            <person name="Antonio M."/>
            <person name="Oren A."/>
            <person name="Chaudhuri R.R."/>
            <person name="La Ragione R."/>
            <person name="Hildebrand F."/>
            <person name="Pallen M.J."/>
        </authorList>
    </citation>
    <scope>NUCLEOTIDE SEQUENCE</scope>
    <source>
        <strain evidence="18">ChiSjej1B19-5720</strain>
    </source>
</reference>
<dbReference type="GO" id="GO:0043752">
    <property type="term" value="F:adenosylcobinamide kinase activity"/>
    <property type="evidence" value="ECO:0007669"/>
    <property type="project" value="UniProtKB-EC"/>
</dbReference>
<keyword evidence="13 18" id="KW-0418">Kinase</keyword>
<evidence type="ECO:0000256" key="11">
    <source>
        <dbReference type="ARBA" id="ARBA00022679"/>
    </source>
</evidence>
<keyword evidence="10" id="KW-0169">Cobalamin biosynthesis</keyword>
<comment type="pathway">
    <text evidence="6">Cofactor biosynthesis; adenosylcobalamin biosynthesis; adenosylcobalamin from cob(II)yrinate a,c-diamide: step 5/7.</text>
</comment>
<evidence type="ECO:0000256" key="10">
    <source>
        <dbReference type="ARBA" id="ARBA00022573"/>
    </source>
</evidence>
<dbReference type="GO" id="GO:0005524">
    <property type="term" value="F:ATP binding"/>
    <property type="evidence" value="ECO:0007669"/>
    <property type="project" value="UniProtKB-KW"/>
</dbReference>
<comment type="catalytic activity">
    <reaction evidence="3">
        <text>adenosylcob(III)inamide + GTP = adenosylcob(III)inamide phosphate + GDP + H(+)</text>
        <dbReference type="Rhea" id="RHEA:15765"/>
        <dbReference type="ChEBI" id="CHEBI:2480"/>
        <dbReference type="ChEBI" id="CHEBI:15378"/>
        <dbReference type="ChEBI" id="CHEBI:37565"/>
        <dbReference type="ChEBI" id="CHEBI:58189"/>
        <dbReference type="ChEBI" id="CHEBI:58502"/>
        <dbReference type="EC" id="2.7.1.156"/>
    </reaction>
</comment>
<dbReference type="GO" id="GO:0008820">
    <property type="term" value="F:cobinamide phosphate guanylyltransferase activity"/>
    <property type="evidence" value="ECO:0007669"/>
    <property type="project" value="UniProtKB-EC"/>
</dbReference>
<protein>
    <recommendedName>
        <fullName evidence="16">Adenosylcobinamide kinase</fullName>
        <ecNumber evidence="8">2.7.1.156</ecNumber>
        <ecNumber evidence="9">2.7.7.62</ecNumber>
    </recommendedName>
    <alternativeName>
        <fullName evidence="17">Adenosylcobinamide-phosphate guanylyltransferase</fullName>
    </alternativeName>
</protein>
<comment type="pathway">
    <text evidence="5">Cofactor biosynthesis; adenosylcobalamin biosynthesis; adenosylcobalamin from cob(II)yrinate a,c-diamide: step 6/7.</text>
</comment>
<evidence type="ECO:0000256" key="8">
    <source>
        <dbReference type="ARBA" id="ARBA00012016"/>
    </source>
</evidence>
<organism evidence="18 19">
    <name type="scientific">Candidatus Blautia faecavium</name>
    <dbReference type="NCBI Taxonomy" id="2838487"/>
    <lineage>
        <taxon>Bacteria</taxon>
        <taxon>Bacillati</taxon>
        <taxon>Bacillota</taxon>
        <taxon>Clostridia</taxon>
        <taxon>Lachnospirales</taxon>
        <taxon>Lachnospiraceae</taxon>
        <taxon>Blautia</taxon>
    </lineage>
</organism>
<evidence type="ECO:0000313" key="18">
    <source>
        <dbReference type="EMBL" id="HJB29959.1"/>
    </source>
</evidence>
<keyword evidence="12" id="KW-0547">Nucleotide-binding</keyword>
<evidence type="ECO:0000256" key="6">
    <source>
        <dbReference type="ARBA" id="ARBA00005159"/>
    </source>
</evidence>
<comment type="caution">
    <text evidence="18">The sequence shown here is derived from an EMBL/GenBank/DDBJ whole genome shotgun (WGS) entry which is preliminary data.</text>
</comment>
<evidence type="ECO:0000256" key="4">
    <source>
        <dbReference type="ARBA" id="ARBA00003889"/>
    </source>
</evidence>
<comment type="function">
    <text evidence="4">Catalyzes ATP-dependent phosphorylation of adenosylcobinamide and addition of GMP to adenosylcobinamide phosphate.</text>
</comment>
<dbReference type="Gene3D" id="3.40.50.300">
    <property type="entry name" value="P-loop containing nucleotide triphosphate hydrolases"/>
    <property type="match status" value="1"/>
</dbReference>
<dbReference type="EC" id="2.7.7.62" evidence="9"/>
<evidence type="ECO:0000256" key="17">
    <source>
        <dbReference type="ARBA" id="ARBA00030571"/>
    </source>
</evidence>
<dbReference type="Pfam" id="PF02283">
    <property type="entry name" value="CobU"/>
    <property type="match status" value="1"/>
</dbReference>
<comment type="catalytic activity">
    <reaction evidence="1">
        <text>adenosylcob(III)inamide + ATP = adenosylcob(III)inamide phosphate + ADP + H(+)</text>
        <dbReference type="Rhea" id="RHEA:15769"/>
        <dbReference type="ChEBI" id="CHEBI:2480"/>
        <dbReference type="ChEBI" id="CHEBI:15378"/>
        <dbReference type="ChEBI" id="CHEBI:30616"/>
        <dbReference type="ChEBI" id="CHEBI:58502"/>
        <dbReference type="ChEBI" id="CHEBI:456216"/>
        <dbReference type="EC" id="2.7.1.156"/>
    </reaction>
</comment>
<evidence type="ECO:0000256" key="3">
    <source>
        <dbReference type="ARBA" id="ARBA00001522"/>
    </source>
</evidence>
<evidence type="ECO:0000256" key="14">
    <source>
        <dbReference type="ARBA" id="ARBA00022840"/>
    </source>
</evidence>
<dbReference type="PANTHER" id="PTHR34848:SF1">
    <property type="entry name" value="BIFUNCTIONAL ADENOSYLCOBALAMIN BIOSYNTHESIS PROTEIN COBU"/>
    <property type="match status" value="1"/>
</dbReference>
<evidence type="ECO:0000256" key="1">
    <source>
        <dbReference type="ARBA" id="ARBA00000312"/>
    </source>
</evidence>
<reference evidence="18" key="2">
    <citation type="submission" date="2021-04" db="EMBL/GenBank/DDBJ databases">
        <authorList>
            <person name="Gilroy R."/>
        </authorList>
    </citation>
    <scope>NUCLEOTIDE SEQUENCE</scope>
    <source>
        <strain evidence="18">ChiSjej1B19-5720</strain>
    </source>
</reference>
<keyword evidence="18" id="KW-0548">Nucleotidyltransferase</keyword>
<keyword evidence="15" id="KW-0342">GTP-binding</keyword>
<evidence type="ECO:0000256" key="13">
    <source>
        <dbReference type="ARBA" id="ARBA00022777"/>
    </source>
</evidence>
<comment type="catalytic activity">
    <reaction evidence="2">
        <text>adenosylcob(III)inamide phosphate + GTP + H(+) = adenosylcob(III)inamide-GDP + diphosphate</text>
        <dbReference type="Rhea" id="RHEA:22712"/>
        <dbReference type="ChEBI" id="CHEBI:15378"/>
        <dbReference type="ChEBI" id="CHEBI:33019"/>
        <dbReference type="ChEBI" id="CHEBI:37565"/>
        <dbReference type="ChEBI" id="CHEBI:58502"/>
        <dbReference type="ChEBI" id="CHEBI:60487"/>
        <dbReference type="EC" id="2.7.7.62"/>
    </reaction>
</comment>
<gene>
    <name evidence="18" type="ORF">IAA06_14390</name>
</gene>
<evidence type="ECO:0000313" key="19">
    <source>
        <dbReference type="Proteomes" id="UP000823842"/>
    </source>
</evidence>
<dbReference type="AlphaFoldDB" id="A0A9D2LVJ5"/>
<evidence type="ECO:0000256" key="9">
    <source>
        <dbReference type="ARBA" id="ARBA00012523"/>
    </source>
</evidence>
<dbReference type="EMBL" id="DWYZ01000277">
    <property type="protein sequence ID" value="HJB29959.1"/>
    <property type="molecule type" value="Genomic_DNA"/>
</dbReference>
<evidence type="ECO:0000256" key="15">
    <source>
        <dbReference type="ARBA" id="ARBA00023134"/>
    </source>
</evidence>
<dbReference type="PANTHER" id="PTHR34848">
    <property type="match status" value="1"/>
</dbReference>
<dbReference type="Proteomes" id="UP000823842">
    <property type="component" value="Unassembled WGS sequence"/>
</dbReference>
<accession>A0A9D2LVJ5</accession>
<dbReference type="GO" id="GO:0009236">
    <property type="term" value="P:cobalamin biosynthetic process"/>
    <property type="evidence" value="ECO:0007669"/>
    <property type="project" value="UniProtKB-KW"/>
</dbReference>
<keyword evidence="11" id="KW-0808">Transferase</keyword>
<dbReference type="EC" id="2.7.1.156" evidence="8"/>
<evidence type="ECO:0000256" key="7">
    <source>
        <dbReference type="ARBA" id="ARBA00007490"/>
    </source>
</evidence>
<evidence type="ECO:0000256" key="5">
    <source>
        <dbReference type="ARBA" id="ARBA00004692"/>
    </source>
</evidence>
<dbReference type="GO" id="GO:0005525">
    <property type="term" value="F:GTP binding"/>
    <property type="evidence" value="ECO:0007669"/>
    <property type="project" value="UniProtKB-KW"/>
</dbReference>
<name>A0A9D2LVJ5_9FIRM</name>
<evidence type="ECO:0000256" key="12">
    <source>
        <dbReference type="ARBA" id="ARBA00022741"/>
    </source>
</evidence>
<proteinExistence type="inferred from homology"/>
<dbReference type="SUPFAM" id="SSF52540">
    <property type="entry name" value="P-loop containing nucleoside triphosphate hydrolases"/>
    <property type="match status" value="1"/>
</dbReference>
<dbReference type="InterPro" id="IPR003203">
    <property type="entry name" value="CobU/CobP"/>
</dbReference>